<dbReference type="EMBL" id="BAABAT010000033">
    <property type="protein sequence ID" value="GAA4259008.1"/>
    <property type="molecule type" value="Genomic_DNA"/>
</dbReference>
<dbReference type="Gene3D" id="2.130.10.10">
    <property type="entry name" value="YVTN repeat-like/Quinoprotein amine dehydrogenase"/>
    <property type="match status" value="1"/>
</dbReference>
<dbReference type="InterPro" id="IPR015943">
    <property type="entry name" value="WD40/YVTN_repeat-like_dom_sf"/>
</dbReference>
<reference evidence="2" key="1">
    <citation type="journal article" date="2019" name="Int. J. Syst. Evol. Microbiol.">
        <title>The Global Catalogue of Microorganisms (GCM) 10K type strain sequencing project: providing services to taxonomists for standard genome sequencing and annotation.</title>
        <authorList>
            <consortium name="The Broad Institute Genomics Platform"/>
            <consortium name="The Broad Institute Genome Sequencing Center for Infectious Disease"/>
            <person name="Wu L."/>
            <person name="Ma J."/>
        </authorList>
    </citation>
    <scope>NUCLEOTIDE SEQUENCE [LARGE SCALE GENOMIC DNA]</scope>
    <source>
        <strain evidence="2">JCM 17441</strain>
    </source>
</reference>
<dbReference type="Pfam" id="PF05345">
    <property type="entry name" value="He_PIG"/>
    <property type="match status" value="1"/>
</dbReference>
<dbReference type="Proteomes" id="UP001500620">
    <property type="component" value="Unassembled WGS sequence"/>
</dbReference>
<dbReference type="PANTHER" id="PTHR40274:SF3">
    <property type="entry name" value="VIRGINIAMYCIN B LYASE"/>
    <property type="match status" value="1"/>
</dbReference>
<dbReference type="InterPro" id="IPR013783">
    <property type="entry name" value="Ig-like_fold"/>
</dbReference>
<dbReference type="InterPro" id="IPR051344">
    <property type="entry name" value="Vgb"/>
</dbReference>
<name>A0ABP8DLW8_9ACTN</name>
<dbReference type="SUPFAM" id="SSF101898">
    <property type="entry name" value="NHL repeat"/>
    <property type="match status" value="1"/>
</dbReference>
<organism evidence="1 2">
    <name type="scientific">Dactylosporangium darangshiense</name>
    <dbReference type="NCBI Taxonomy" id="579108"/>
    <lineage>
        <taxon>Bacteria</taxon>
        <taxon>Bacillati</taxon>
        <taxon>Actinomycetota</taxon>
        <taxon>Actinomycetes</taxon>
        <taxon>Micromonosporales</taxon>
        <taxon>Micromonosporaceae</taxon>
        <taxon>Dactylosporangium</taxon>
    </lineage>
</organism>
<evidence type="ECO:0000313" key="2">
    <source>
        <dbReference type="Proteomes" id="UP001500620"/>
    </source>
</evidence>
<dbReference type="Gene3D" id="2.60.40.10">
    <property type="entry name" value="Immunoglobulins"/>
    <property type="match status" value="1"/>
</dbReference>
<protein>
    <submittedName>
        <fullName evidence="1">Uncharacterized protein</fullName>
    </submittedName>
</protein>
<sequence length="806" mass="83399">MGTWRRWTAAATVCVVTTTLGVAGTGTSAEAFSSVIGIDEHAAIVDKALSCKGNDAPLVDPACFEPAALSRLKTMVDLPDSLNGNIAEDYSAAHCDNGDYLPDESAAAPETFEKVRAAVGSRPSPVYVPFWRRLLLEVDIHLQYPQTKQLPGSSTTIPWRAGYPQTQQVAKAAIQACIDHHRKRVEAAAKAALAGVENGGNNGGNGLCGDTVAAHQPDLATPGAYSMNCLAMSQFGRSLHTVQDFYAHSNWVDPPKEPGQPLLLIPPGLNRTKTTLLFNLSGPTEAFPADLITGCYAYGAGDDCTGRVTHGNKYAPDARSLSKDDARYDASHLDYGRPALFKTAFDLAVTATQEQWAQLKTRIRATAKSPERAALAICIMTHDSPRVCSALAVTTASLPDATVGQPYNLTLAATGGIKPYAWTASGLPDGLGVNRTTGVISGVPTRDTAATGPAGVLITVTDDAGVPASVILPLNVKPKATQPPPEPGAMEVLTNGAGYGAVPGPDGRVWLVARAAGVVGATKVQAVNPATLQIQTYSPATTSTFRTAPTFDGQGNLWLAQANGKLARYNPVSGAFTEFALPAGCGAAAVAGLHTAGDGNVWVNCAGSTTPVVRVTPAGAMLLVPPLSTAPVLGELTPGAGGSMWAVGYSAGFAVGLVRISSGGGAPVLYRTANGIGTYAVAGNGSRVVEVGYCPLRLDTTCLQDVSDGGGRTQLNTRENAAPDLLRIYPPAIAANGDVWALVNGSSVGPYYYQFGGSGTVHPFKMPANSHVGSLIPGLDIPPVITADGALWVEETSTGILMRVVV</sequence>
<accession>A0ABP8DLW8</accession>
<dbReference type="InterPro" id="IPR015919">
    <property type="entry name" value="Cadherin-like_sf"/>
</dbReference>
<gene>
    <name evidence="1" type="ORF">GCM10022255_082000</name>
</gene>
<proteinExistence type="predicted"/>
<dbReference type="SUPFAM" id="SSF49313">
    <property type="entry name" value="Cadherin-like"/>
    <property type="match status" value="1"/>
</dbReference>
<keyword evidence="2" id="KW-1185">Reference proteome</keyword>
<comment type="caution">
    <text evidence="1">The sequence shown here is derived from an EMBL/GenBank/DDBJ whole genome shotgun (WGS) entry which is preliminary data.</text>
</comment>
<dbReference type="PANTHER" id="PTHR40274">
    <property type="entry name" value="VIRGINIAMYCIN B LYASE"/>
    <property type="match status" value="1"/>
</dbReference>
<evidence type="ECO:0000313" key="1">
    <source>
        <dbReference type="EMBL" id="GAA4259008.1"/>
    </source>
</evidence>